<dbReference type="EMBL" id="JARK01001616">
    <property type="protein sequence ID" value="EYB86364.1"/>
    <property type="molecule type" value="Genomic_DNA"/>
</dbReference>
<reference evidence="2" key="1">
    <citation type="journal article" date="2015" name="Nat. Genet.">
        <title>The genome and transcriptome of the zoonotic hookworm Ancylostoma ceylanicum identify infection-specific gene families.</title>
        <authorList>
            <person name="Schwarz E.M."/>
            <person name="Hu Y."/>
            <person name="Antoshechkin I."/>
            <person name="Miller M.M."/>
            <person name="Sternberg P.W."/>
            <person name="Aroian R.V."/>
        </authorList>
    </citation>
    <scope>NUCLEOTIDE SEQUENCE</scope>
    <source>
        <strain evidence="2">HY135</strain>
    </source>
</reference>
<evidence type="ECO:0000313" key="2">
    <source>
        <dbReference type="Proteomes" id="UP000024635"/>
    </source>
</evidence>
<dbReference type="OrthoDB" id="418748at2759"/>
<sequence>MNEGERFKHGFANPRTRKLQEDKIEKFHGVYDEHGHLLMDVRKRWCDLVMDCRKTMMRLLQEGRERERGLFTGSPNLATLLTR</sequence>
<dbReference type="AlphaFoldDB" id="A0A016S7X5"/>
<evidence type="ECO:0000313" key="1">
    <source>
        <dbReference type="EMBL" id="EYB86364.1"/>
    </source>
</evidence>
<keyword evidence="2" id="KW-1185">Reference proteome</keyword>
<dbReference type="Proteomes" id="UP000024635">
    <property type="component" value="Unassembled WGS sequence"/>
</dbReference>
<proteinExistence type="predicted"/>
<comment type="caution">
    <text evidence="1">The sequence shown here is derived from an EMBL/GenBank/DDBJ whole genome shotgun (WGS) entry which is preliminary data.</text>
</comment>
<name>A0A016S7X5_9BILA</name>
<organism evidence="1 2">
    <name type="scientific">Ancylostoma ceylanicum</name>
    <dbReference type="NCBI Taxonomy" id="53326"/>
    <lineage>
        <taxon>Eukaryota</taxon>
        <taxon>Metazoa</taxon>
        <taxon>Ecdysozoa</taxon>
        <taxon>Nematoda</taxon>
        <taxon>Chromadorea</taxon>
        <taxon>Rhabditida</taxon>
        <taxon>Rhabditina</taxon>
        <taxon>Rhabditomorpha</taxon>
        <taxon>Strongyloidea</taxon>
        <taxon>Ancylostomatidae</taxon>
        <taxon>Ancylostomatinae</taxon>
        <taxon>Ancylostoma</taxon>
    </lineage>
</organism>
<protein>
    <submittedName>
        <fullName evidence="1">Uncharacterized protein</fullName>
    </submittedName>
</protein>
<gene>
    <name evidence="1" type="primary">Acey_s0280.g1218</name>
    <name evidence="1" type="ORF">Y032_0280g1218</name>
</gene>
<accession>A0A016S7X5</accession>